<reference evidence="7 8" key="1">
    <citation type="submission" date="2021-06" db="EMBL/GenBank/DDBJ databases">
        <title>Complete genome of Haloferula helveola possessing various polysaccharide degrading enzymes.</title>
        <authorList>
            <person name="Takami H."/>
            <person name="Huang C."/>
            <person name="Hamasaki K."/>
        </authorList>
    </citation>
    <scope>NUCLEOTIDE SEQUENCE [LARGE SCALE GENOMIC DNA]</scope>
    <source>
        <strain evidence="7 8">CN-1</strain>
    </source>
</reference>
<dbReference type="RefSeq" id="WP_338687581.1">
    <property type="nucleotide sequence ID" value="NZ_AP024702.1"/>
</dbReference>
<keyword evidence="3 4" id="KW-0408">Iron</keyword>
<dbReference type="Pfam" id="PF13442">
    <property type="entry name" value="Cytochrome_CBB3"/>
    <property type="match status" value="1"/>
</dbReference>
<evidence type="ECO:0000256" key="4">
    <source>
        <dbReference type="PROSITE-ProRule" id="PRU00433"/>
    </source>
</evidence>
<evidence type="ECO:0000256" key="3">
    <source>
        <dbReference type="ARBA" id="ARBA00023004"/>
    </source>
</evidence>
<dbReference type="PANTHER" id="PTHR35008:SF8">
    <property type="entry name" value="ALCOHOL DEHYDROGENASE CYTOCHROME C SUBUNIT"/>
    <property type="match status" value="1"/>
</dbReference>
<feature type="domain" description="PA14" evidence="6">
    <location>
        <begin position="154"/>
        <end position="297"/>
    </location>
</feature>
<name>A0ABM7R9N4_9BACT</name>
<dbReference type="InterPro" id="IPR051459">
    <property type="entry name" value="Cytochrome_c-type_DH"/>
</dbReference>
<dbReference type="Proteomes" id="UP001374893">
    <property type="component" value="Chromosome"/>
</dbReference>
<evidence type="ECO:0000313" key="7">
    <source>
        <dbReference type="EMBL" id="BCX46190.1"/>
    </source>
</evidence>
<dbReference type="PROSITE" id="PS51007">
    <property type="entry name" value="CYTC"/>
    <property type="match status" value="1"/>
</dbReference>
<dbReference type="PANTHER" id="PTHR35008">
    <property type="entry name" value="BLL4482 PROTEIN-RELATED"/>
    <property type="match status" value="1"/>
</dbReference>
<evidence type="ECO:0000259" key="6">
    <source>
        <dbReference type="PROSITE" id="PS51820"/>
    </source>
</evidence>
<dbReference type="InterPro" id="IPR036909">
    <property type="entry name" value="Cyt_c-like_dom_sf"/>
</dbReference>
<keyword evidence="1 4" id="KW-0349">Heme</keyword>
<gene>
    <name evidence="7" type="ORF">HAHE_00980</name>
</gene>
<feature type="domain" description="Cytochrome c" evidence="5">
    <location>
        <begin position="17"/>
        <end position="108"/>
    </location>
</feature>
<accession>A0ABM7R9N4</accession>
<dbReference type="InterPro" id="IPR009056">
    <property type="entry name" value="Cyt_c-like_dom"/>
</dbReference>
<dbReference type="SUPFAM" id="SSF46626">
    <property type="entry name" value="Cytochrome c"/>
    <property type="match status" value="1"/>
</dbReference>
<dbReference type="Gene3D" id="1.10.760.10">
    <property type="entry name" value="Cytochrome c-like domain"/>
    <property type="match status" value="1"/>
</dbReference>
<evidence type="ECO:0000256" key="1">
    <source>
        <dbReference type="ARBA" id="ARBA00022617"/>
    </source>
</evidence>
<dbReference type="PROSITE" id="PS51820">
    <property type="entry name" value="PA14"/>
    <property type="match status" value="1"/>
</dbReference>
<dbReference type="EMBL" id="AP024702">
    <property type="protein sequence ID" value="BCX46190.1"/>
    <property type="molecule type" value="Genomic_DNA"/>
</dbReference>
<evidence type="ECO:0000313" key="8">
    <source>
        <dbReference type="Proteomes" id="UP001374893"/>
    </source>
</evidence>
<dbReference type="InterPro" id="IPR037524">
    <property type="entry name" value="PA14/GLEYA"/>
</dbReference>
<keyword evidence="8" id="KW-1185">Reference proteome</keyword>
<sequence length="522" mass="56610">MTRVLPLLLVPILPSAAAEPSGKELYTTYCSACHGADGKGAAGQPFPPLARSNWVQGDGARMTAVILHGLEGPIPVSGKPYNLLMPPQGAVLNDAQIASISTFVRSNWGNREKAVNEAFVASIRAETSSRSKPWRASEILGRYPLPFTDKAHRWSARNVVAKVFEGRWKTLPDFAELDPVSEEKEPGLISLRHAGGRSEDFAVVWEGEFESPDEFDNLFWLSSVGEARLTVNGREAAHLKGQADDFRTTVVRLKVNKGMNRFRLEYAQHEPGGGIALSRAGGGLGGEHAFTDVTRGSGAQEYPDILLSPENGKAALYRNTIKGVSPRAIGIGLAGGVNYAFSASTAALERVWTGKFMNAGRHWTMRGAGEEPPAGENIVTLFNGPSVTLLANPDDAWPAAFLDGSFRFVGYDLDDSNRPTFRYEAFGYGFVDQTIQSPTAPALERRIEVTPPADKSDPPPWLRLATGTTATEAPNRFTLGDGLEIRIDGPVPPALHGGTLMFPLKLPAETSRFTIEYRWIQP</sequence>
<evidence type="ECO:0000259" key="5">
    <source>
        <dbReference type="PROSITE" id="PS51007"/>
    </source>
</evidence>
<proteinExistence type="predicted"/>
<keyword evidence="2 4" id="KW-0479">Metal-binding</keyword>
<evidence type="ECO:0000256" key="2">
    <source>
        <dbReference type="ARBA" id="ARBA00022723"/>
    </source>
</evidence>
<organism evidence="7 8">
    <name type="scientific">Haloferula helveola</name>
    <dbReference type="NCBI Taxonomy" id="490095"/>
    <lineage>
        <taxon>Bacteria</taxon>
        <taxon>Pseudomonadati</taxon>
        <taxon>Verrucomicrobiota</taxon>
        <taxon>Verrucomicrobiia</taxon>
        <taxon>Verrucomicrobiales</taxon>
        <taxon>Verrucomicrobiaceae</taxon>
        <taxon>Haloferula</taxon>
    </lineage>
</organism>
<protein>
    <submittedName>
        <fullName evidence="7">Alcohol dehydrogenase</fullName>
    </submittedName>
</protein>